<dbReference type="SUPFAM" id="SSF63862">
    <property type="entry name" value="Thiamin pyrophosphokinase, substrate-binding domain"/>
    <property type="match status" value="1"/>
</dbReference>
<evidence type="ECO:0000256" key="3">
    <source>
        <dbReference type="ARBA" id="ARBA00022777"/>
    </source>
</evidence>
<evidence type="ECO:0000256" key="1">
    <source>
        <dbReference type="ARBA" id="ARBA00022679"/>
    </source>
</evidence>
<name>A0A0C5VT87_9FLAO</name>
<keyword evidence="3 7" id="KW-0418">Kinase</keyword>
<dbReference type="STRING" id="1454006.AW14_00950"/>
<keyword evidence="8" id="KW-1185">Reference proteome</keyword>
<dbReference type="InterPro" id="IPR006282">
    <property type="entry name" value="Thi_PPkinase"/>
</dbReference>
<keyword evidence="1" id="KW-0808">Transferase</keyword>
<dbReference type="SUPFAM" id="SSF63999">
    <property type="entry name" value="Thiamin pyrophosphokinase, catalytic domain"/>
    <property type="match status" value="1"/>
</dbReference>
<dbReference type="EMBL" id="CP007202">
    <property type="protein sequence ID" value="AJR02416.1"/>
    <property type="molecule type" value="Genomic_DNA"/>
</dbReference>
<dbReference type="InterPro" id="IPR053149">
    <property type="entry name" value="TPK"/>
</dbReference>
<dbReference type="HOGENOM" id="CLU_044237_1_1_10"/>
<dbReference type="Pfam" id="PF04265">
    <property type="entry name" value="TPK_B1_binding"/>
    <property type="match status" value="1"/>
</dbReference>
<dbReference type="KEGG" id="sze:AW14_00950"/>
<dbReference type="Pfam" id="PF04263">
    <property type="entry name" value="TPK_catalytic"/>
    <property type="match status" value="1"/>
</dbReference>
<dbReference type="PANTHER" id="PTHR41299">
    <property type="entry name" value="THIAMINE PYROPHOSPHOKINASE"/>
    <property type="match status" value="1"/>
</dbReference>
<feature type="domain" description="Thiamin pyrophosphokinase thiamin-binding" evidence="6">
    <location>
        <begin position="125"/>
        <end position="195"/>
    </location>
</feature>
<sequence>MSVKNVFLLLNGEPPKSLPDLTNYDIVCATDGAYSFLETHQITPHFISGDFDSAKQLPENIEVINTPNQDFTDFDKILQILFERDYENIHVFGASGEEQDHFLGNLHTAIQWKDKLKLTFFDNYGYYFLANNVTELHNCKGKTVSLIPFPFATNIFTEGLQYPLNKEDLSFGNRIGTRNTAINDRIKISFEAGVLFVFINETGA</sequence>
<dbReference type="NCBIfam" id="TIGR01378">
    <property type="entry name" value="thi_PPkinase"/>
    <property type="match status" value="1"/>
</dbReference>
<dbReference type="Gene3D" id="3.40.50.10240">
    <property type="entry name" value="Thiamin pyrophosphokinase, catalytic domain"/>
    <property type="match status" value="1"/>
</dbReference>
<evidence type="ECO:0000313" key="7">
    <source>
        <dbReference type="EMBL" id="AJR02416.1"/>
    </source>
</evidence>
<evidence type="ECO:0000259" key="6">
    <source>
        <dbReference type="SMART" id="SM00983"/>
    </source>
</evidence>
<evidence type="ECO:0000256" key="4">
    <source>
        <dbReference type="ARBA" id="ARBA00022840"/>
    </source>
</evidence>
<dbReference type="EC" id="2.7.6.2" evidence="5"/>
<dbReference type="Proteomes" id="UP000032229">
    <property type="component" value="Chromosome"/>
</dbReference>
<proteinExistence type="predicted"/>
<keyword evidence="4" id="KW-0067">ATP-binding</keyword>
<dbReference type="SMART" id="SM00983">
    <property type="entry name" value="TPK_B1_binding"/>
    <property type="match status" value="1"/>
</dbReference>
<dbReference type="AlphaFoldDB" id="A0A0C5VT87"/>
<dbReference type="InterPro" id="IPR036759">
    <property type="entry name" value="TPK_catalytic_sf"/>
</dbReference>
<dbReference type="InterPro" id="IPR007373">
    <property type="entry name" value="Thiamin_PyroPKinase_B1-bd"/>
</dbReference>
<dbReference type="OrthoDB" id="1132102at2"/>
<keyword evidence="2" id="KW-0547">Nucleotide-binding</keyword>
<evidence type="ECO:0000256" key="2">
    <source>
        <dbReference type="ARBA" id="ARBA00022741"/>
    </source>
</evidence>
<dbReference type="GO" id="GO:0009229">
    <property type="term" value="P:thiamine diphosphate biosynthetic process"/>
    <property type="evidence" value="ECO:0007669"/>
    <property type="project" value="InterPro"/>
</dbReference>
<evidence type="ECO:0000256" key="5">
    <source>
        <dbReference type="NCBIfam" id="TIGR01378"/>
    </source>
</evidence>
<dbReference type="GO" id="GO:0004788">
    <property type="term" value="F:thiamine diphosphokinase activity"/>
    <property type="evidence" value="ECO:0007669"/>
    <property type="project" value="UniProtKB-UniRule"/>
</dbReference>
<dbReference type="InterPro" id="IPR007371">
    <property type="entry name" value="TPK_catalytic"/>
</dbReference>
<accession>A0A0C5VT87</accession>
<reference evidence="7 8" key="1">
    <citation type="submission" date="2014-02" db="EMBL/GenBank/DDBJ databases">
        <authorList>
            <person name="Young C.-C."/>
            <person name="Hameed A."/>
            <person name="Huang H.-C."/>
            <person name="Shahina M."/>
        </authorList>
    </citation>
    <scope>NUCLEOTIDE SEQUENCE [LARGE SCALE GENOMIC DNA]</scope>
    <source>
        <strain evidence="7 8">CC-SAMT-1</strain>
    </source>
</reference>
<dbReference type="GO" id="GO:0016301">
    <property type="term" value="F:kinase activity"/>
    <property type="evidence" value="ECO:0007669"/>
    <property type="project" value="UniProtKB-KW"/>
</dbReference>
<protein>
    <recommendedName>
        <fullName evidence="5">Thiamine diphosphokinase</fullName>
        <ecNumber evidence="5">2.7.6.2</ecNumber>
    </recommendedName>
</protein>
<organism evidence="7 8">
    <name type="scientific">Siansivirga zeaxanthinifaciens CC-SAMT-1</name>
    <dbReference type="NCBI Taxonomy" id="1454006"/>
    <lineage>
        <taxon>Bacteria</taxon>
        <taxon>Pseudomonadati</taxon>
        <taxon>Bacteroidota</taxon>
        <taxon>Flavobacteriia</taxon>
        <taxon>Flavobacteriales</taxon>
        <taxon>Flavobacteriaceae</taxon>
        <taxon>Siansivirga</taxon>
    </lineage>
</organism>
<gene>
    <name evidence="7" type="ORF">AW14_00950</name>
</gene>
<dbReference type="RefSeq" id="WP_044637095.1">
    <property type="nucleotide sequence ID" value="NZ_CP007202.1"/>
</dbReference>
<dbReference type="InterPro" id="IPR036371">
    <property type="entry name" value="TPK_B1-bd_sf"/>
</dbReference>
<dbReference type="PANTHER" id="PTHR41299:SF1">
    <property type="entry name" value="THIAMINE PYROPHOSPHOKINASE"/>
    <property type="match status" value="1"/>
</dbReference>
<dbReference type="GO" id="GO:0005524">
    <property type="term" value="F:ATP binding"/>
    <property type="evidence" value="ECO:0007669"/>
    <property type="project" value="UniProtKB-KW"/>
</dbReference>
<dbReference type="GO" id="GO:0006772">
    <property type="term" value="P:thiamine metabolic process"/>
    <property type="evidence" value="ECO:0007669"/>
    <property type="project" value="UniProtKB-UniRule"/>
</dbReference>
<dbReference type="CDD" id="cd07995">
    <property type="entry name" value="TPK"/>
    <property type="match status" value="1"/>
</dbReference>
<dbReference type="PATRIC" id="fig|1454006.5.peg.173"/>
<dbReference type="GO" id="GO:0030975">
    <property type="term" value="F:thiamine binding"/>
    <property type="evidence" value="ECO:0007669"/>
    <property type="project" value="InterPro"/>
</dbReference>
<evidence type="ECO:0000313" key="8">
    <source>
        <dbReference type="Proteomes" id="UP000032229"/>
    </source>
</evidence>